<dbReference type="Proteomes" id="UP000619743">
    <property type="component" value="Unassembled WGS sequence"/>
</dbReference>
<evidence type="ECO:0000313" key="1">
    <source>
        <dbReference type="EMBL" id="GGA75235.1"/>
    </source>
</evidence>
<accession>A0A8J2XPA7</accession>
<reference evidence="2" key="1">
    <citation type="journal article" date="2019" name="Int. J. Syst. Evol. Microbiol.">
        <title>The Global Catalogue of Microorganisms (GCM) 10K type strain sequencing project: providing services to taxonomists for standard genome sequencing and annotation.</title>
        <authorList>
            <consortium name="The Broad Institute Genomics Platform"/>
            <consortium name="The Broad Institute Genome Sequencing Center for Infectious Disease"/>
            <person name="Wu L."/>
            <person name="Ma J."/>
        </authorList>
    </citation>
    <scope>NUCLEOTIDE SEQUENCE [LARGE SCALE GENOMIC DNA]</scope>
    <source>
        <strain evidence="2">CGMCC 1.10130</strain>
    </source>
</reference>
<evidence type="ECO:0000313" key="2">
    <source>
        <dbReference type="Proteomes" id="UP000619743"/>
    </source>
</evidence>
<proteinExistence type="predicted"/>
<dbReference type="Pfam" id="PF09904">
    <property type="entry name" value="HTH_43"/>
    <property type="match status" value="1"/>
</dbReference>
<dbReference type="RefSeq" id="WP_087505378.1">
    <property type="nucleotide sequence ID" value="NZ_BMDX01000006.1"/>
</dbReference>
<dbReference type="PIRSF" id="PIRSF037266">
    <property type="entry name" value="UCP037266"/>
    <property type="match status" value="1"/>
</dbReference>
<dbReference type="OrthoDB" id="5735527at2"/>
<sequence length="99" mass="10924">MSISRTKTSFYRRLLLAYLIEQGINTVPKLEAELGLPRRTAQDTINAMSDLDIDCQFVGANKDGCYQINGWGAISSAWIGENIEHIRQVLGYGNSSSGN</sequence>
<comment type="caution">
    <text evidence="1">The sequence shown here is derived from an EMBL/GenBank/DDBJ whole genome shotgun (WGS) entry which is preliminary data.</text>
</comment>
<dbReference type="EMBL" id="BMDX01000006">
    <property type="protein sequence ID" value="GGA75235.1"/>
    <property type="molecule type" value="Genomic_DNA"/>
</dbReference>
<dbReference type="Gene3D" id="1.10.10.10">
    <property type="entry name" value="Winged helix-like DNA-binding domain superfamily/Winged helix DNA-binding domain"/>
    <property type="match status" value="1"/>
</dbReference>
<keyword evidence="2" id="KW-1185">Reference proteome</keyword>
<name>A0A8J2XPA7_9GAMM</name>
<dbReference type="AlphaFoldDB" id="A0A8J2XPA7"/>
<dbReference type="InterPro" id="IPR036388">
    <property type="entry name" value="WH-like_DNA-bd_sf"/>
</dbReference>
<gene>
    <name evidence="1" type="ORF">GCM10011369_16400</name>
</gene>
<organism evidence="1 2">
    <name type="scientific">Neiella marina</name>
    <dbReference type="NCBI Taxonomy" id="508461"/>
    <lineage>
        <taxon>Bacteria</taxon>
        <taxon>Pseudomonadati</taxon>
        <taxon>Pseudomonadota</taxon>
        <taxon>Gammaproteobacteria</taxon>
        <taxon>Alteromonadales</taxon>
        <taxon>Echinimonadaceae</taxon>
        <taxon>Neiella</taxon>
    </lineage>
</organism>
<dbReference type="InterPro" id="IPR017162">
    <property type="entry name" value="UCP037266"/>
</dbReference>
<protein>
    <submittedName>
        <fullName evidence="1">Uncharacterized protein</fullName>
    </submittedName>
</protein>